<evidence type="ECO:0000259" key="6">
    <source>
        <dbReference type="PROSITE" id="PS50045"/>
    </source>
</evidence>
<dbReference type="GO" id="GO:0005524">
    <property type="term" value="F:ATP binding"/>
    <property type="evidence" value="ECO:0007669"/>
    <property type="project" value="UniProtKB-KW"/>
</dbReference>
<dbReference type="InterPro" id="IPR003593">
    <property type="entry name" value="AAA+_ATPase"/>
</dbReference>
<dbReference type="PROSITE" id="PS50045">
    <property type="entry name" value="SIGMA54_INTERACT_4"/>
    <property type="match status" value="1"/>
</dbReference>
<dbReference type="InterPro" id="IPR002078">
    <property type="entry name" value="Sigma_54_int"/>
</dbReference>
<dbReference type="PROSITE" id="PS00676">
    <property type="entry name" value="SIGMA54_INTERACT_2"/>
    <property type="match status" value="1"/>
</dbReference>
<dbReference type="InterPro" id="IPR002197">
    <property type="entry name" value="HTH_Fis"/>
</dbReference>
<evidence type="ECO:0000256" key="2">
    <source>
        <dbReference type="ARBA" id="ARBA00022840"/>
    </source>
</evidence>
<evidence type="ECO:0000313" key="9">
    <source>
        <dbReference type="Proteomes" id="UP000594892"/>
    </source>
</evidence>
<dbReference type="SUPFAM" id="SSF52540">
    <property type="entry name" value="P-loop containing nucleoside triphosphate hydrolases"/>
    <property type="match status" value="1"/>
</dbReference>
<dbReference type="CDD" id="cd00009">
    <property type="entry name" value="AAA"/>
    <property type="match status" value="1"/>
</dbReference>
<dbReference type="SUPFAM" id="SSF46689">
    <property type="entry name" value="Homeodomain-like"/>
    <property type="match status" value="1"/>
</dbReference>
<geneLocation type="plasmid" evidence="9 10">
    <name>unnamed1</name>
</geneLocation>
<dbReference type="PANTHER" id="PTHR32071:SF21">
    <property type="entry name" value="TRANSCRIPTIONAL REGULATORY PROTEIN FLGR"/>
    <property type="match status" value="1"/>
</dbReference>
<keyword evidence="1" id="KW-0547">Nucleotide-binding</keyword>
<evidence type="ECO:0000313" key="8">
    <source>
        <dbReference type="EMBL" id="USS44225.1"/>
    </source>
</evidence>
<dbReference type="Pfam" id="PF25601">
    <property type="entry name" value="AAA_lid_14"/>
    <property type="match status" value="1"/>
</dbReference>
<proteinExistence type="predicted"/>
<gene>
    <name evidence="7" type="ORF">I6H06_28730</name>
    <name evidence="8" type="ORF">NFI99_12255</name>
</gene>
<dbReference type="EMBL" id="CP099584">
    <property type="protein sequence ID" value="USS44225.1"/>
    <property type="molecule type" value="Genomic_DNA"/>
</dbReference>
<dbReference type="Gene3D" id="3.40.50.300">
    <property type="entry name" value="P-loop containing nucleotide triphosphate hydrolases"/>
    <property type="match status" value="1"/>
</dbReference>
<dbReference type="GeneID" id="45693291"/>
<reference evidence="7 9" key="1">
    <citation type="submission" date="2020-12" db="EMBL/GenBank/DDBJ databases">
        <title>FDA dAtabase for Regulatory Grade micrObial Sequences (FDA-ARGOS): Supporting development and validation of Infectious Disease Dx tests.</title>
        <authorList>
            <person name="Minogue T."/>
            <person name="Wolcott M."/>
            <person name="Wasieloski L."/>
            <person name="Aguilar W."/>
            <person name="Moore D."/>
            <person name="Jaissle J."/>
            <person name="Tallon L."/>
            <person name="Sadzewicz L."/>
            <person name="Zhao X."/>
            <person name="Boylan J."/>
            <person name="Ott S."/>
            <person name="Bowen H."/>
            <person name="Vavikolanu K."/>
            <person name="Mehta A."/>
            <person name="Aluvathingal J."/>
            <person name="Nadendla S."/>
            <person name="Yan Y."/>
            <person name="Sichtig H."/>
        </authorList>
    </citation>
    <scope>NUCLEOTIDE SEQUENCE [LARGE SCALE GENOMIC DNA]</scope>
    <source>
        <strain evidence="7 9">FDAARGOS_949</strain>
        <plasmid evidence="7 9">unnamed1</plasmid>
    </source>
</reference>
<reference evidence="8" key="2">
    <citation type="submission" date="2022-06" db="EMBL/GenBank/DDBJ databases">
        <title>Draft genome sequence of Burkholderia glumae strain GR20004 isolated from rice panicle showing bacterial panicle blight.</title>
        <authorList>
            <person name="Choi S.Y."/>
            <person name="Lee Y.H."/>
        </authorList>
    </citation>
    <scope>NUCLEOTIDE SEQUENCE</scope>
    <source>
        <strain evidence="8">GR20004</strain>
        <plasmid evidence="8">unnamed1</plasmid>
    </source>
</reference>
<feature type="domain" description="Sigma-54 factor interaction" evidence="6">
    <location>
        <begin position="40"/>
        <end position="269"/>
    </location>
</feature>
<keyword evidence="2" id="KW-0067">ATP-binding</keyword>
<keyword evidence="7" id="KW-0614">Plasmid</keyword>
<sequence>MNSPLSSSIWPAEHEPINDAPVLRLPNRRQFTTSIRRRTQVFVDPSSLQLLDRVRRVAPSDANILIVGETGTGKELIARHVHALSQRSDQPFVAVNCGAFSETLVESELFGHEKGAFTGAFGAKPGWFEAANGGTLFLDEIGDLPLSVQVKLLRVLQEREIVRLGARSSIPIDVRIVAATNVHLPDAVAAGHFREDLFYRLNVVQVAIPSLRDRPGDILPLARYFVDDYCARLGYEPRGIDTSAEHRLLAHSWPGNIRELENVIHHALLVSHREILAADDLHIAPACSVPARAFAPVGDAQHTVQQALETALRSLFDDKRDRLFEHIEDTVMRIAFEFCHRNQIQAARLLGISRNVLRARLIRAREIAAQK</sequence>
<dbReference type="SMART" id="SM00382">
    <property type="entry name" value="AAA"/>
    <property type="match status" value="1"/>
</dbReference>
<evidence type="ECO:0000313" key="10">
    <source>
        <dbReference type="Proteomes" id="UP001056386"/>
    </source>
</evidence>
<accession>A0AAP9Y6P5</accession>
<dbReference type="InterPro" id="IPR025943">
    <property type="entry name" value="Sigma_54_int_dom_ATP-bd_2"/>
</dbReference>
<evidence type="ECO:0000256" key="3">
    <source>
        <dbReference type="ARBA" id="ARBA00023015"/>
    </source>
</evidence>
<dbReference type="InterPro" id="IPR009057">
    <property type="entry name" value="Homeodomain-like_sf"/>
</dbReference>
<dbReference type="Proteomes" id="UP001056386">
    <property type="component" value="Plasmid unnamed1"/>
</dbReference>
<evidence type="ECO:0000256" key="4">
    <source>
        <dbReference type="ARBA" id="ARBA00023125"/>
    </source>
</evidence>
<dbReference type="Proteomes" id="UP000594892">
    <property type="component" value="Plasmid unnamed1"/>
</dbReference>
<dbReference type="Gene3D" id="1.10.10.60">
    <property type="entry name" value="Homeodomain-like"/>
    <property type="match status" value="1"/>
</dbReference>
<dbReference type="Pfam" id="PF00158">
    <property type="entry name" value="Sigma54_activat"/>
    <property type="match status" value="1"/>
</dbReference>
<organism evidence="7 9">
    <name type="scientific">Burkholderia glumae</name>
    <name type="common">Pseudomonas glumae</name>
    <dbReference type="NCBI Taxonomy" id="337"/>
    <lineage>
        <taxon>Bacteria</taxon>
        <taxon>Pseudomonadati</taxon>
        <taxon>Pseudomonadota</taxon>
        <taxon>Betaproteobacteria</taxon>
        <taxon>Burkholderiales</taxon>
        <taxon>Burkholderiaceae</taxon>
        <taxon>Burkholderia</taxon>
    </lineage>
</organism>
<evidence type="ECO:0000256" key="1">
    <source>
        <dbReference type="ARBA" id="ARBA00022741"/>
    </source>
</evidence>
<evidence type="ECO:0000313" key="7">
    <source>
        <dbReference type="EMBL" id="QPQ94744.1"/>
    </source>
</evidence>
<dbReference type="InterPro" id="IPR025662">
    <property type="entry name" value="Sigma_54_int_dom_ATP-bd_1"/>
</dbReference>
<name>A0AAP9Y6P5_BURGL</name>
<keyword evidence="3" id="KW-0805">Transcription regulation</keyword>
<dbReference type="RefSeq" id="WP_012734097.1">
    <property type="nucleotide sequence ID" value="NZ_CP023207.1"/>
</dbReference>
<keyword evidence="4" id="KW-0238">DNA-binding</keyword>
<keyword evidence="5" id="KW-0804">Transcription</keyword>
<evidence type="ECO:0000256" key="5">
    <source>
        <dbReference type="ARBA" id="ARBA00023163"/>
    </source>
</evidence>
<dbReference type="InterPro" id="IPR025944">
    <property type="entry name" value="Sigma_54_int_dom_CS"/>
</dbReference>
<dbReference type="InterPro" id="IPR058031">
    <property type="entry name" value="AAA_lid_NorR"/>
</dbReference>
<dbReference type="AlphaFoldDB" id="A0AAP9Y6P5"/>
<dbReference type="PANTHER" id="PTHR32071">
    <property type="entry name" value="TRANSCRIPTIONAL REGULATORY PROTEIN"/>
    <property type="match status" value="1"/>
</dbReference>
<keyword evidence="10" id="KW-1185">Reference proteome</keyword>
<dbReference type="PROSITE" id="PS00675">
    <property type="entry name" value="SIGMA54_INTERACT_1"/>
    <property type="match status" value="1"/>
</dbReference>
<dbReference type="EMBL" id="CP065602">
    <property type="protein sequence ID" value="QPQ94744.1"/>
    <property type="molecule type" value="Genomic_DNA"/>
</dbReference>
<dbReference type="GO" id="GO:0006355">
    <property type="term" value="P:regulation of DNA-templated transcription"/>
    <property type="evidence" value="ECO:0007669"/>
    <property type="project" value="InterPro"/>
</dbReference>
<dbReference type="Gene3D" id="1.10.8.60">
    <property type="match status" value="1"/>
</dbReference>
<dbReference type="FunFam" id="3.40.50.300:FF:000006">
    <property type="entry name" value="DNA-binding transcriptional regulator NtrC"/>
    <property type="match status" value="1"/>
</dbReference>
<protein>
    <submittedName>
        <fullName evidence="7">Sigma-54-dependent Fis family transcriptional regulator</fullName>
    </submittedName>
</protein>
<dbReference type="Pfam" id="PF02954">
    <property type="entry name" value="HTH_8"/>
    <property type="match status" value="1"/>
</dbReference>
<dbReference type="GO" id="GO:0003677">
    <property type="term" value="F:DNA binding"/>
    <property type="evidence" value="ECO:0007669"/>
    <property type="project" value="UniProtKB-KW"/>
</dbReference>
<dbReference type="PROSITE" id="PS00688">
    <property type="entry name" value="SIGMA54_INTERACT_3"/>
    <property type="match status" value="1"/>
</dbReference>
<dbReference type="InterPro" id="IPR027417">
    <property type="entry name" value="P-loop_NTPase"/>
</dbReference>